<name>A0A8J3KBP0_9ACTN</name>
<gene>
    <name evidence="2" type="ORF">Cci01nite_27580</name>
</gene>
<sequence>MTGPAEEHRRTAEVFTERVRGVAPGDWDRPAPCEGWVARDVVGHLVEWFPGFLRAGAGVDLPKGPSVADDPVAAWTVHTDGVQALLDDPATAEKVLSNPNIGEMPLGQAVAMFYTTDVFLHTWDLARATGQDERLDAERCAMLLEGMLPMDAVLRSSGHYGPKVEVPDDADPQTRLLAFIGRTP</sequence>
<dbReference type="EMBL" id="BONH01000009">
    <property type="protein sequence ID" value="GIF97664.1"/>
    <property type="molecule type" value="Genomic_DNA"/>
</dbReference>
<keyword evidence="3" id="KW-1185">Reference proteome</keyword>
<proteinExistence type="predicted"/>
<reference evidence="2 3" key="1">
    <citation type="submission" date="2021-01" db="EMBL/GenBank/DDBJ databases">
        <title>Whole genome shotgun sequence of Catellatospora citrea NBRC 14495.</title>
        <authorList>
            <person name="Komaki H."/>
            <person name="Tamura T."/>
        </authorList>
    </citation>
    <scope>NUCLEOTIDE SEQUENCE [LARGE SCALE GENOMIC DNA]</scope>
    <source>
        <strain evidence="2 3">NBRC 14495</strain>
    </source>
</reference>
<organism evidence="2 3">
    <name type="scientific">Catellatospora citrea</name>
    <dbReference type="NCBI Taxonomy" id="53366"/>
    <lineage>
        <taxon>Bacteria</taxon>
        <taxon>Bacillati</taxon>
        <taxon>Actinomycetota</taxon>
        <taxon>Actinomycetes</taxon>
        <taxon>Micromonosporales</taxon>
        <taxon>Micromonosporaceae</taxon>
        <taxon>Catellatospora</taxon>
    </lineage>
</organism>
<dbReference type="NCBIfam" id="TIGR03083">
    <property type="entry name" value="maleylpyruvate isomerase family mycothiol-dependent enzyme"/>
    <property type="match status" value="1"/>
</dbReference>
<dbReference type="AlphaFoldDB" id="A0A8J3KBP0"/>
<evidence type="ECO:0000313" key="3">
    <source>
        <dbReference type="Proteomes" id="UP000659904"/>
    </source>
</evidence>
<dbReference type="GO" id="GO:0046872">
    <property type="term" value="F:metal ion binding"/>
    <property type="evidence" value="ECO:0007669"/>
    <property type="project" value="InterPro"/>
</dbReference>
<dbReference type="InterPro" id="IPR024344">
    <property type="entry name" value="MDMPI_metal-binding"/>
</dbReference>
<comment type="caution">
    <text evidence="2">The sequence shown here is derived from an EMBL/GenBank/DDBJ whole genome shotgun (WGS) entry which is preliminary data.</text>
</comment>
<dbReference type="NCBIfam" id="TIGR03086">
    <property type="entry name" value="TIGR03086 family metal-binding protein"/>
    <property type="match status" value="1"/>
</dbReference>
<accession>A0A8J3KBP0</accession>
<dbReference type="InterPro" id="IPR017520">
    <property type="entry name" value="CHP03086"/>
</dbReference>
<dbReference type="SUPFAM" id="SSF109854">
    <property type="entry name" value="DinB/YfiT-like putative metalloenzymes"/>
    <property type="match status" value="1"/>
</dbReference>
<feature type="domain" description="Mycothiol-dependent maleylpyruvate isomerase metal-binding" evidence="1">
    <location>
        <begin position="10"/>
        <end position="126"/>
    </location>
</feature>
<dbReference type="InterPro" id="IPR034660">
    <property type="entry name" value="DinB/YfiT-like"/>
</dbReference>
<dbReference type="RefSeq" id="WP_120315185.1">
    <property type="nucleotide sequence ID" value="NZ_BONH01000009.1"/>
</dbReference>
<evidence type="ECO:0000313" key="2">
    <source>
        <dbReference type="EMBL" id="GIF97664.1"/>
    </source>
</evidence>
<dbReference type="Proteomes" id="UP000659904">
    <property type="component" value="Unassembled WGS sequence"/>
</dbReference>
<dbReference type="InterPro" id="IPR017517">
    <property type="entry name" value="Maleyloyr_isom"/>
</dbReference>
<dbReference type="Gene3D" id="1.20.120.450">
    <property type="entry name" value="dinb family like domain"/>
    <property type="match status" value="1"/>
</dbReference>
<evidence type="ECO:0000259" key="1">
    <source>
        <dbReference type="Pfam" id="PF11716"/>
    </source>
</evidence>
<protein>
    <recommendedName>
        <fullName evidence="1">Mycothiol-dependent maleylpyruvate isomerase metal-binding domain-containing protein</fullName>
    </recommendedName>
</protein>
<dbReference type="Pfam" id="PF11716">
    <property type="entry name" value="MDMPI_N"/>
    <property type="match status" value="1"/>
</dbReference>